<dbReference type="OMA" id="MQPNSET"/>
<evidence type="ECO:0000256" key="4">
    <source>
        <dbReference type="ARBA" id="ARBA00020634"/>
    </source>
</evidence>
<evidence type="ECO:0000256" key="2">
    <source>
        <dbReference type="ARBA" id="ARBA00007526"/>
    </source>
</evidence>
<dbReference type="HOGENOM" id="CLU_077754_0_1_1"/>
<evidence type="ECO:0000313" key="13">
    <source>
        <dbReference type="Proteomes" id="UP000005222"/>
    </source>
</evidence>
<evidence type="ECO:0000313" key="12">
    <source>
        <dbReference type="EMBL" id="CCE88769.1"/>
    </source>
</evidence>
<dbReference type="InterPro" id="IPR038566">
    <property type="entry name" value="Mediator_Med6_sf"/>
</dbReference>
<dbReference type="OrthoDB" id="344220at2759"/>
<dbReference type="Gene3D" id="3.10.450.580">
    <property type="entry name" value="Mediator complex, subunit Med6"/>
    <property type="match status" value="1"/>
</dbReference>
<dbReference type="GO" id="GO:0003712">
    <property type="term" value="F:transcription coregulator activity"/>
    <property type="evidence" value="ECO:0007669"/>
    <property type="project" value="InterPro"/>
</dbReference>
<sequence>MSKDPLDEIQWKSPEWIQQFGLHTANVLDYFSESPFYDRTSNNQVLRMQFQFQNMPPNIHPATYLQSKLTEMTGIEFVIVYSREPDFWIIRKQDRSGPHSTTTLQDYYIIGANVYQAPKIHDIISSRLLATVNSLRNSMDLITSMSKFDVQDGGHLYSSTAEKEVTSSAAVSTGVSLNNTPAINTNSINTNPMNTNTATHATEQASSSANANTEIPNAVFDSLLSDVITSNKEGTYLDDIPLYGKGSTVESLNLVVNIDDI</sequence>
<protein>
    <recommendedName>
        <fullName evidence="4 11">Mediator of RNA polymerase II transcription subunit 6</fullName>
    </recommendedName>
    <alternativeName>
        <fullName evidence="10 11">Mediator complex subunit 6</fullName>
    </alternativeName>
</protein>
<reference evidence="12 13" key="1">
    <citation type="journal article" date="2012" name="G3 (Bethesda)">
        <title>Pichia sorbitophila, an interspecies yeast hybrid reveals early steps of genome resolution following polyploidization.</title>
        <authorList>
            <person name="Leh Louis V."/>
            <person name="Despons L."/>
            <person name="Friedrich A."/>
            <person name="Martin T."/>
            <person name="Durrens P."/>
            <person name="Casaregola S."/>
            <person name="Neuveglise C."/>
            <person name="Fairhead C."/>
            <person name="Marck C."/>
            <person name="Cruz J.A."/>
            <person name="Straub M.L."/>
            <person name="Kugler V."/>
            <person name="Sacerdot C."/>
            <person name="Uzunov Z."/>
            <person name="Thierry A."/>
            <person name="Weiss S."/>
            <person name="Bleykasten C."/>
            <person name="De Montigny J."/>
            <person name="Jacques N."/>
            <person name="Jung P."/>
            <person name="Lemaire M."/>
            <person name="Mallet S."/>
            <person name="Morel G."/>
            <person name="Richard G.F."/>
            <person name="Sarkar A."/>
            <person name="Savel G."/>
            <person name="Schacherer J."/>
            <person name="Seret M.L."/>
            <person name="Talla E."/>
            <person name="Samson G."/>
            <person name="Jubin C."/>
            <person name="Poulain J."/>
            <person name="Vacherie B."/>
            <person name="Barbe V."/>
            <person name="Pelletier E."/>
            <person name="Sherman D.J."/>
            <person name="Westhof E."/>
            <person name="Weissenbach J."/>
            <person name="Baret P.V."/>
            <person name="Wincker P."/>
            <person name="Gaillardin C."/>
            <person name="Dujon B."/>
            <person name="Souciet J.L."/>
        </authorList>
    </citation>
    <scope>NUCLEOTIDE SEQUENCE [LARGE SCALE GENOMIC DNA]</scope>
    <source>
        <strain evidence="13">ATCC MYA-4447 / BCRC 22081 / CBS 7064 / NBRC 10061 / NRRL Y-12695</strain>
    </source>
</reference>
<gene>
    <name evidence="12" type="primary">Piso0_001548</name>
    <name evidence="12" type="ORF">GNLVRS01_PISO0F08827g</name>
</gene>
<dbReference type="Pfam" id="PF04934">
    <property type="entry name" value="Med6"/>
    <property type="match status" value="1"/>
</dbReference>
<dbReference type="GO" id="GO:0006357">
    <property type="term" value="P:regulation of transcription by RNA polymerase II"/>
    <property type="evidence" value="ECO:0007669"/>
    <property type="project" value="InterPro"/>
</dbReference>
<dbReference type="PIRSF" id="PIRSF013286">
    <property type="entry name" value="MED6_fungi"/>
    <property type="match status" value="1"/>
</dbReference>
<dbReference type="Proteomes" id="UP000005222">
    <property type="component" value="Chromosome F"/>
</dbReference>
<accession>G8YL35</accession>
<dbReference type="FunFam" id="3.10.450.580:FF:000004">
    <property type="entry name" value="Mediator of RNA polymerase II transcription subunit 6"/>
    <property type="match status" value="1"/>
</dbReference>
<dbReference type="eggNOG" id="KOG3169">
    <property type="taxonomic scope" value="Eukaryota"/>
</dbReference>
<keyword evidence="8 11" id="KW-0539">Nucleus</keyword>
<dbReference type="InterPro" id="IPR016612">
    <property type="entry name" value="Mediator_Med6_fun"/>
</dbReference>
<dbReference type="FunCoup" id="G8YL35">
    <property type="interactions" value="1368"/>
</dbReference>
<evidence type="ECO:0000256" key="7">
    <source>
        <dbReference type="ARBA" id="ARBA00023163"/>
    </source>
</evidence>
<evidence type="ECO:0000256" key="10">
    <source>
        <dbReference type="ARBA" id="ARBA00031259"/>
    </source>
</evidence>
<evidence type="ECO:0000256" key="3">
    <source>
        <dbReference type="ARBA" id="ARBA00011837"/>
    </source>
</evidence>
<name>G8YL35_PICSO</name>
<dbReference type="EMBL" id="FO082054">
    <property type="protein sequence ID" value="CCE88769.1"/>
    <property type="molecule type" value="Genomic_DNA"/>
</dbReference>
<comment type="function">
    <text evidence="9">Component of the Mediator complex, a coactivator involved in the regulated transcription of nearly all RNA polymerase II-dependent genes. Mediator functions as a bridge to convey information from gene-specific regulatory proteins to the basal RNA polymerase II transcription machinery. Mediator is recruited to promoters by direct interactions with regulatory proteins and serves as a scaffold for the assembly of a functional preinitiation complex with RNA polymerase II and the general transcription factors.</text>
</comment>
<evidence type="ECO:0000256" key="5">
    <source>
        <dbReference type="ARBA" id="ARBA00023015"/>
    </source>
</evidence>
<keyword evidence="5 11" id="KW-0805">Transcription regulation</keyword>
<keyword evidence="13" id="KW-1185">Reference proteome</keyword>
<evidence type="ECO:0000256" key="1">
    <source>
        <dbReference type="ARBA" id="ARBA00004123"/>
    </source>
</evidence>
<dbReference type="PANTHER" id="PTHR13104">
    <property type="entry name" value="MED-6-RELATED"/>
    <property type="match status" value="1"/>
</dbReference>
<evidence type="ECO:0000256" key="9">
    <source>
        <dbReference type="ARBA" id="ARBA00025687"/>
    </source>
</evidence>
<dbReference type="STRING" id="559304.G8YL35"/>
<keyword evidence="7 11" id="KW-0804">Transcription</keyword>
<evidence type="ECO:0000256" key="11">
    <source>
        <dbReference type="PIRNR" id="PIRNR013286"/>
    </source>
</evidence>
<proteinExistence type="inferred from homology"/>
<keyword evidence="6 11" id="KW-0010">Activator</keyword>
<comment type="subunit">
    <text evidence="3 11">Component of the Mediator complex.</text>
</comment>
<dbReference type="AlphaFoldDB" id="G8YL35"/>
<evidence type="ECO:0000256" key="6">
    <source>
        <dbReference type="ARBA" id="ARBA00023159"/>
    </source>
</evidence>
<dbReference type="GO" id="GO:0016592">
    <property type="term" value="C:mediator complex"/>
    <property type="evidence" value="ECO:0007669"/>
    <property type="project" value="InterPro"/>
</dbReference>
<dbReference type="InParanoid" id="G8YL35"/>
<dbReference type="InterPro" id="IPR007018">
    <property type="entry name" value="Mediator_Med6"/>
</dbReference>
<comment type="similarity">
    <text evidence="2 11">Belongs to the Mediator complex subunit 6 family.</text>
</comment>
<comment type="subcellular location">
    <subcellularLocation>
        <location evidence="1 11">Nucleus</location>
    </subcellularLocation>
</comment>
<organism evidence="12 13">
    <name type="scientific">Pichia sorbitophila (strain ATCC MYA-4447 / BCRC 22081 / CBS 7064 / NBRC 10061 / NRRL Y-12695)</name>
    <name type="common">Hybrid yeast</name>
    <dbReference type="NCBI Taxonomy" id="559304"/>
    <lineage>
        <taxon>Eukaryota</taxon>
        <taxon>Fungi</taxon>
        <taxon>Dikarya</taxon>
        <taxon>Ascomycota</taxon>
        <taxon>Saccharomycotina</taxon>
        <taxon>Pichiomycetes</taxon>
        <taxon>Debaryomycetaceae</taxon>
        <taxon>Millerozyma</taxon>
    </lineage>
</organism>
<evidence type="ECO:0000256" key="8">
    <source>
        <dbReference type="ARBA" id="ARBA00023242"/>
    </source>
</evidence>